<accession>A0A6M2BUC1</accession>
<keyword evidence="8" id="KW-1185">Reference proteome</keyword>
<name>A0A6M2BUC1_9GAMM</name>
<dbReference type="CDD" id="cd08071">
    <property type="entry name" value="MPN_DUF2466"/>
    <property type="match status" value="1"/>
</dbReference>
<organism evidence="7 8">
    <name type="scientific">Solimonas terrae</name>
    <dbReference type="NCBI Taxonomy" id="1396819"/>
    <lineage>
        <taxon>Bacteria</taxon>
        <taxon>Pseudomonadati</taxon>
        <taxon>Pseudomonadota</taxon>
        <taxon>Gammaproteobacteria</taxon>
        <taxon>Nevskiales</taxon>
        <taxon>Nevskiaceae</taxon>
        <taxon>Solimonas</taxon>
    </lineage>
</organism>
<comment type="caution">
    <text evidence="7">The sequence shown here is derived from an EMBL/GenBank/DDBJ whole genome shotgun (WGS) entry which is preliminary data.</text>
</comment>
<dbReference type="InterPro" id="IPR025657">
    <property type="entry name" value="RadC_JAB"/>
</dbReference>
<dbReference type="InterPro" id="IPR037518">
    <property type="entry name" value="MPN"/>
</dbReference>
<dbReference type="GO" id="GO:0046872">
    <property type="term" value="F:metal ion binding"/>
    <property type="evidence" value="ECO:0007669"/>
    <property type="project" value="UniProtKB-KW"/>
</dbReference>
<evidence type="ECO:0000256" key="4">
    <source>
        <dbReference type="ARBA" id="ARBA00022833"/>
    </source>
</evidence>
<dbReference type="InterPro" id="IPR001405">
    <property type="entry name" value="UPF0758"/>
</dbReference>
<dbReference type="Pfam" id="PF04002">
    <property type="entry name" value="RadC"/>
    <property type="match status" value="1"/>
</dbReference>
<dbReference type="InterPro" id="IPR020891">
    <property type="entry name" value="UPF0758_CS"/>
</dbReference>
<evidence type="ECO:0000313" key="8">
    <source>
        <dbReference type="Proteomes" id="UP000472676"/>
    </source>
</evidence>
<keyword evidence="5" id="KW-0482">Metalloprotease</keyword>
<dbReference type="AlphaFoldDB" id="A0A6M2BUC1"/>
<evidence type="ECO:0000256" key="5">
    <source>
        <dbReference type="ARBA" id="ARBA00023049"/>
    </source>
</evidence>
<dbReference type="PROSITE" id="PS01302">
    <property type="entry name" value="UPF0758"/>
    <property type="match status" value="1"/>
</dbReference>
<keyword evidence="4" id="KW-0862">Zinc</keyword>
<dbReference type="Gene3D" id="3.40.140.10">
    <property type="entry name" value="Cytidine Deaminase, domain 2"/>
    <property type="match status" value="1"/>
</dbReference>
<dbReference type="Proteomes" id="UP000472676">
    <property type="component" value="Unassembled WGS sequence"/>
</dbReference>
<dbReference type="SUPFAM" id="SSF102712">
    <property type="entry name" value="JAB1/MPN domain"/>
    <property type="match status" value="1"/>
</dbReference>
<keyword evidence="3" id="KW-0378">Hydrolase</keyword>
<dbReference type="GO" id="GO:0006508">
    <property type="term" value="P:proteolysis"/>
    <property type="evidence" value="ECO:0007669"/>
    <property type="project" value="UniProtKB-KW"/>
</dbReference>
<feature type="domain" description="MPN" evidence="6">
    <location>
        <begin position="48"/>
        <end position="170"/>
    </location>
</feature>
<dbReference type="NCBIfam" id="TIGR00608">
    <property type="entry name" value="radc"/>
    <property type="match status" value="1"/>
</dbReference>
<evidence type="ECO:0000313" key="7">
    <source>
        <dbReference type="EMBL" id="NGY05950.1"/>
    </source>
</evidence>
<evidence type="ECO:0000256" key="1">
    <source>
        <dbReference type="ARBA" id="ARBA00022670"/>
    </source>
</evidence>
<evidence type="ECO:0000256" key="3">
    <source>
        <dbReference type="ARBA" id="ARBA00022801"/>
    </source>
</evidence>
<dbReference type="PANTHER" id="PTHR30471">
    <property type="entry name" value="DNA REPAIR PROTEIN RADC"/>
    <property type="match status" value="1"/>
</dbReference>
<gene>
    <name evidence="7" type="primary">radC</name>
    <name evidence="7" type="ORF">G7Y85_14340</name>
</gene>
<keyword evidence="2" id="KW-0479">Metal-binding</keyword>
<dbReference type="EMBL" id="JAAMOW010000007">
    <property type="protein sequence ID" value="NGY05950.1"/>
    <property type="molecule type" value="Genomic_DNA"/>
</dbReference>
<proteinExistence type="predicted"/>
<dbReference type="PROSITE" id="PS50249">
    <property type="entry name" value="MPN"/>
    <property type="match status" value="1"/>
</dbReference>
<dbReference type="RefSeq" id="WP_166258462.1">
    <property type="nucleotide sequence ID" value="NZ_JAAMOW010000007.1"/>
</dbReference>
<reference evidence="7 8" key="1">
    <citation type="journal article" date="2014" name="Int. J. Syst. Evol. Microbiol.">
        <title>Solimonas terrae sp. nov., isolated from soil.</title>
        <authorList>
            <person name="Kim S.J."/>
            <person name="Moon J.Y."/>
            <person name="Weon H.Y."/>
            <person name="Ahn J.H."/>
            <person name="Chen W.M."/>
            <person name="Kwon S.W."/>
        </authorList>
    </citation>
    <scope>NUCLEOTIDE SEQUENCE [LARGE SCALE GENOMIC DNA]</scope>
    <source>
        <strain evidence="7 8">KIS83-12</strain>
    </source>
</reference>
<evidence type="ECO:0000256" key="2">
    <source>
        <dbReference type="ARBA" id="ARBA00022723"/>
    </source>
</evidence>
<protein>
    <submittedName>
        <fullName evidence="7">DNA repair protein RadC</fullName>
    </submittedName>
</protein>
<dbReference type="GO" id="GO:0008237">
    <property type="term" value="F:metallopeptidase activity"/>
    <property type="evidence" value="ECO:0007669"/>
    <property type="project" value="UniProtKB-KW"/>
</dbReference>
<keyword evidence="1" id="KW-0645">Protease</keyword>
<evidence type="ECO:0000259" key="6">
    <source>
        <dbReference type="PROSITE" id="PS50249"/>
    </source>
</evidence>
<sequence>MSHLNFSRDASTDLFVRDACGEYRTATADEVLQRARQVLARRVRRGTTFSSPQVARDYLSLMLGTREHEVFVSVMLDAQHRLIEVLELFRGTIDGAAVYPREVVKEALARNAAATIFCHNHPSGVAEPSAADRALTERLKTALALVEVRVLDHLVVAGDSVVSFAERGIL</sequence>
<dbReference type="PANTHER" id="PTHR30471:SF6">
    <property type="entry name" value="UPF0758 PROTEIN VC_0510"/>
    <property type="match status" value="1"/>
</dbReference>